<accession>A0A1G4BRD5</accession>
<keyword evidence="1" id="KW-0472">Membrane</keyword>
<evidence type="ECO:0000313" key="3">
    <source>
        <dbReference type="EMBL" id="OHF03933.1"/>
    </source>
</evidence>
<name>A0A1G4BRD5_9PEZI</name>
<gene>
    <name evidence="3" type="ORF">CORC01_00795</name>
</gene>
<keyword evidence="2" id="KW-0732">Signal</keyword>
<feature type="signal peptide" evidence="2">
    <location>
        <begin position="1"/>
        <end position="20"/>
    </location>
</feature>
<evidence type="ECO:0000256" key="2">
    <source>
        <dbReference type="SAM" id="SignalP"/>
    </source>
</evidence>
<sequence length="232" mass="25294">MALPSLVFFLCSLFAAFVEAVNRFRRPPGPGLASDYRDNNVYTTGDNLDLHWDMDYDSARLILWQQLTVDGASMDYIDIASKEPANWAVTCHYFNITEAPAAPQPGNTTVALPPPTSEDKGLPAGAAAGIAVGVTFAAVFGIGAIAWLLWRRQRARRAPTLADNDIKASRDGSQGQGYQYALSTQWQPELPAEGHGLYEIHATSMDVRYEMSSNQGQAGVRGDSLRLLSDTR</sequence>
<dbReference type="AlphaFoldDB" id="A0A1G4BRD5"/>
<organism evidence="3 4">
    <name type="scientific">Colletotrichum orchidophilum</name>
    <dbReference type="NCBI Taxonomy" id="1209926"/>
    <lineage>
        <taxon>Eukaryota</taxon>
        <taxon>Fungi</taxon>
        <taxon>Dikarya</taxon>
        <taxon>Ascomycota</taxon>
        <taxon>Pezizomycotina</taxon>
        <taxon>Sordariomycetes</taxon>
        <taxon>Hypocreomycetidae</taxon>
        <taxon>Glomerellales</taxon>
        <taxon>Glomerellaceae</taxon>
        <taxon>Colletotrichum</taxon>
    </lineage>
</organism>
<dbReference type="EMBL" id="MJBS01000004">
    <property type="protein sequence ID" value="OHF03933.1"/>
    <property type="molecule type" value="Genomic_DNA"/>
</dbReference>
<evidence type="ECO:0000313" key="4">
    <source>
        <dbReference type="Proteomes" id="UP000176998"/>
    </source>
</evidence>
<keyword evidence="1" id="KW-1133">Transmembrane helix</keyword>
<comment type="caution">
    <text evidence="3">The sequence shown here is derived from an EMBL/GenBank/DDBJ whole genome shotgun (WGS) entry which is preliminary data.</text>
</comment>
<proteinExistence type="predicted"/>
<feature type="transmembrane region" description="Helical" evidence="1">
    <location>
        <begin position="124"/>
        <end position="150"/>
    </location>
</feature>
<feature type="chain" id="PRO_5009603239" evidence="2">
    <location>
        <begin position="21"/>
        <end position="232"/>
    </location>
</feature>
<keyword evidence="1" id="KW-0812">Transmembrane</keyword>
<dbReference type="RefSeq" id="XP_022481068.1">
    <property type="nucleotide sequence ID" value="XM_022612451.1"/>
</dbReference>
<keyword evidence="4" id="KW-1185">Reference proteome</keyword>
<dbReference type="GeneID" id="34553961"/>
<dbReference type="Proteomes" id="UP000176998">
    <property type="component" value="Unassembled WGS sequence"/>
</dbReference>
<reference evidence="3 4" key="1">
    <citation type="submission" date="2016-09" db="EMBL/GenBank/DDBJ databases">
        <authorList>
            <person name="Capua I."/>
            <person name="De Benedictis P."/>
            <person name="Joannis T."/>
            <person name="Lombin L.H."/>
            <person name="Cattoli G."/>
        </authorList>
    </citation>
    <scope>NUCLEOTIDE SEQUENCE [LARGE SCALE GENOMIC DNA]</scope>
    <source>
        <strain evidence="3 4">IMI 309357</strain>
    </source>
</reference>
<protein>
    <submittedName>
        <fullName evidence="3">Uncharacterized protein</fullName>
    </submittedName>
</protein>
<dbReference type="OrthoDB" id="4848201at2759"/>
<evidence type="ECO:0000256" key="1">
    <source>
        <dbReference type="SAM" id="Phobius"/>
    </source>
</evidence>